<dbReference type="PROSITE" id="PS51257">
    <property type="entry name" value="PROKAR_LIPOPROTEIN"/>
    <property type="match status" value="1"/>
</dbReference>
<reference evidence="3 4" key="1">
    <citation type="submission" date="2018-06" db="EMBL/GenBank/DDBJ databases">
        <authorList>
            <consortium name="Pathogen Informatics"/>
            <person name="Doyle S."/>
        </authorList>
    </citation>
    <scope>NUCLEOTIDE SEQUENCE [LARGE SCALE GENOMIC DNA]</scope>
    <source>
        <strain evidence="3 4">VREC0535</strain>
    </source>
</reference>
<dbReference type="EMBL" id="CP057906">
    <property type="protein sequence ID" value="QMO39735.1"/>
    <property type="molecule type" value="Genomic_DNA"/>
</dbReference>
<keyword evidence="1" id="KW-0732">Signal</keyword>
<dbReference type="Proteomes" id="UP000514754">
    <property type="component" value="Chromosome"/>
</dbReference>
<feature type="chain" id="PRO_5036058837" description="Lipoprotein" evidence="1">
    <location>
        <begin position="20"/>
        <end position="159"/>
    </location>
</feature>
<evidence type="ECO:0000256" key="1">
    <source>
        <dbReference type="SAM" id="SignalP"/>
    </source>
</evidence>
<evidence type="ECO:0000313" key="4">
    <source>
        <dbReference type="Proteomes" id="UP000250671"/>
    </source>
</evidence>
<feature type="signal peptide" evidence="1">
    <location>
        <begin position="1"/>
        <end position="19"/>
    </location>
</feature>
<protein>
    <recommendedName>
        <fullName evidence="6">Lipoprotein</fullName>
    </recommendedName>
</protein>
<dbReference type="Proteomes" id="UP000250671">
    <property type="component" value="Unassembled WGS sequence"/>
</dbReference>
<dbReference type="EMBL" id="UCZA01000060">
    <property type="protein sequence ID" value="SQP90385.1"/>
    <property type="molecule type" value="Genomic_DNA"/>
</dbReference>
<organism evidence="3 4">
    <name type="scientific">Escherichia coli</name>
    <dbReference type="NCBI Taxonomy" id="562"/>
    <lineage>
        <taxon>Bacteria</taxon>
        <taxon>Pseudomonadati</taxon>
        <taxon>Pseudomonadota</taxon>
        <taxon>Gammaproteobacteria</taxon>
        <taxon>Enterobacterales</taxon>
        <taxon>Enterobacteriaceae</taxon>
        <taxon>Escherichia</taxon>
    </lineage>
</organism>
<evidence type="ECO:0000313" key="3">
    <source>
        <dbReference type="EMBL" id="SQP90385.1"/>
    </source>
</evidence>
<evidence type="ECO:0000313" key="5">
    <source>
        <dbReference type="Proteomes" id="UP000514754"/>
    </source>
</evidence>
<dbReference type="AlphaFoldDB" id="A0A2Y0JZT4"/>
<evidence type="ECO:0008006" key="6">
    <source>
        <dbReference type="Google" id="ProtNLM"/>
    </source>
</evidence>
<name>A0A2Y0JZT4_ECOLX</name>
<proteinExistence type="predicted"/>
<dbReference type="RefSeq" id="WP_112020334.1">
    <property type="nucleotide sequence ID" value="NZ_JAGDIJ010000068.1"/>
</dbReference>
<evidence type="ECO:0000313" key="2">
    <source>
        <dbReference type="EMBL" id="QMO39735.1"/>
    </source>
</evidence>
<sequence length="159" mass="18155">MKKIALTLLSTLIITGCTAQSSAENRNSDHYAYLKKCENITLDNTPQQVNKNNFLKLLYKGEMIINTTQFITSSKQDMLVRIGWDPDISKAIADCDIEQMMIVLNAAKEPFEKLKANTKSPTEREALIKTYSAWENYVSSPSRENKNNFNEKASYYKNI</sequence>
<accession>A0A2Y0JZT4</accession>
<gene>
    <name evidence="2" type="ORF">HVW43_05245</name>
    <name evidence="3" type="ORF">SAMEA3752557_05431</name>
</gene>
<reference evidence="2 5" key="2">
    <citation type="submission" date="2020-06" db="EMBL/GenBank/DDBJ databases">
        <title>REHAB project genomes.</title>
        <authorList>
            <person name="Shaw L.P."/>
        </authorList>
    </citation>
    <scope>NUCLEOTIDE SEQUENCE [LARGE SCALE GENOMIC DNA]</scope>
    <source>
        <strain evidence="2 5">RHB10-C12</strain>
    </source>
</reference>